<dbReference type="FunFam" id="3.40.50.2020:FF:000014">
    <property type="entry name" value="Ribose-phosphate pyrophosphokinase 1"/>
    <property type="match status" value="1"/>
</dbReference>
<dbReference type="CDD" id="cd06223">
    <property type="entry name" value="PRTases_typeI"/>
    <property type="match status" value="1"/>
</dbReference>
<feature type="domain" description="Ribose-phosphate pyrophosphokinase N-terminal" evidence="9">
    <location>
        <begin position="10"/>
        <end position="129"/>
    </location>
</feature>
<sequence>MKKKKEKKILIAGPASQILGVKIAKELGIKALNTETKLFPDGENYLRINIDDENVISNNEIIIVQTTGPSSSGNQNSRLMELFMMIDSVKRMGAAKVIVVAPYLAYARQDKVFRPGESQFADLIIRIINSLEIDELYVVDIHATEVLNKISCKMINIDSMKILADYIIAKGVKDIVIVSPDKGAKERSKAFAKHFGENTPIEVFNKERDVKTGEIKMTGKLNLKGKNVVIADDIIATGGTMASAIKLAKKSGANKIYAVATHALLLEQAKFRILKAGADEIIGSDAIDNEVSKVSLAKVIADYLK</sequence>
<comment type="catalytic activity">
    <reaction evidence="7">
        <text>D-ribose 5-phosphate + ATP = 5-phospho-alpha-D-ribose 1-diphosphate + AMP + H(+)</text>
        <dbReference type="Rhea" id="RHEA:15609"/>
        <dbReference type="ChEBI" id="CHEBI:15378"/>
        <dbReference type="ChEBI" id="CHEBI:30616"/>
        <dbReference type="ChEBI" id="CHEBI:58017"/>
        <dbReference type="ChEBI" id="CHEBI:78346"/>
        <dbReference type="ChEBI" id="CHEBI:456215"/>
        <dbReference type="EC" id="2.7.6.1"/>
    </reaction>
</comment>
<evidence type="ECO:0000256" key="4">
    <source>
        <dbReference type="ARBA" id="ARBA00022741"/>
    </source>
</evidence>
<evidence type="ECO:0000256" key="6">
    <source>
        <dbReference type="ARBA" id="ARBA00022840"/>
    </source>
</evidence>
<feature type="domain" description="Phosphoribosyltransferase" evidence="8">
    <location>
        <begin position="158"/>
        <end position="261"/>
    </location>
</feature>
<dbReference type="PANTHER" id="PTHR10210">
    <property type="entry name" value="RIBOSE-PHOSPHATE DIPHOSPHOKINASE FAMILY MEMBER"/>
    <property type="match status" value="1"/>
</dbReference>
<evidence type="ECO:0000259" key="8">
    <source>
        <dbReference type="Pfam" id="PF00156"/>
    </source>
</evidence>
<dbReference type="NCBIfam" id="TIGR01251">
    <property type="entry name" value="ribP_PPkin"/>
    <property type="match status" value="1"/>
</dbReference>
<reference evidence="10" key="1">
    <citation type="journal article" date="2015" name="Nature">
        <title>Complex archaea that bridge the gap between prokaryotes and eukaryotes.</title>
        <authorList>
            <person name="Spang A."/>
            <person name="Saw J.H."/>
            <person name="Jorgensen S.L."/>
            <person name="Zaremba-Niedzwiedzka K."/>
            <person name="Martijn J."/>
            <person name="Lind A.E."/>
            <person name="van Eijk R."/>
            <person name="Schleper C."/>
            <person name="Guy L."/>
            <person name="Ettema T.J."/>
        </authorList>
    </citation>
    <scope>NUCLEOTIDE SEQUENCE</scope>
</reference>
<evidence type="ECO:0000256" key="1">
    <source>
        <dbReference type="ARBA" id="ARBA00013247"/>
    </source>
</evidence>
<dbReference type="EC" id="2.7.6.1" evidence="1"/>
<keyword evidence="5" id="KW-0418">Kinase</keyword>
<keyword evidence="4" id="KW-0547">Nucleotide-binding</keyword>
<gene>
    <name evidence="10" type="ORF">LCGC14_0404850</name>
</gene>
<dbReference type="InterPro" id="IPR000836">
    <property type="entry name" value="PRTase_dom"/>
</dbReference>
<dbReference type="GO" id="GO:0004749">
    <property type="term" value="F:ribose phosphate diphosphokinase activity"/>
    <property type="evidence" value="ECO:0007669"/>
    <property type="project" value="UniProtKB-EC"/>
</dbReference>
<dbReference type="GO" id="GO:0000287">
    <property type="term" value="F:magnesium ion binding"/>
    <property type="evidence" value="ECO:0007669"/>
    <property type="project" value="InterPro"/>
</dbReference>
<organism evidence="10">
    <name type="scientific">marine sediment metagenome</name>
    <dbReference type="NCBI Taxonomy" id="412755"/>
    <lineage>
        <taxon>unclassified sequences</taxon>
        <taxon>metagenomes</taxon>
        <taxon>ecological metagenomes</taxon>
    </lineage>
</organism>
<dbReference type="Pfam" id="PF00156">
    <property type="entry name" value="Pribosyltran"/>
    <property type="match status" value="1"/>
</dbReference>
<dbReference type="GO" id="GO:0005737">
    <property type="term" value="C:cytoplasm"/>
    <property type="evidence" value="ECO:0007669"/>
    <property type="project" value="TreeGrafter"/>
</dbReference>
<keyword evidence="6" id="KW-0067">ATP-binding</keyword>
<comment type="caution">
    <text evidence="10">The sequence shown here is derived from an EMBL/GenBank/DDBJ whole genome shotgun (WGS) entry which is preliminary data.</text>
</comment>
<dbReference type="AlphaFoldDB" id="A0A0F9SVR9"/>
<proteinExistence type="predicted"/>
<dbReference type="GO" id="GO:0002189">
    <property type="term" value="C:ribose phosphate diphosphokinase complex"/>
    <property type="evidence" value="ECO:0007669"/>
    <property type="project" value="TreeGrafter"/>
</dbReference>
<dbReference type="InterPro" id="IPR029099">
    <property type="entry name" value="Pribosyltran_N"/>
</dbReference>
<dbReference type="GO" id="GO:0016301">
    <property type="term" value="F:kinase activity"/>
    <property type="evidence" value="ECO:0007669"/>
    <property type="project" value="UniProtKB-KW"/>
</dbReference>
<dbReference type="Pfam" id="PF13793">
    <property type="entry name" value="Pribosyltran_N"/>
    <property type="match status" value="1"/>
</dbReference>
<evidence type="ECO:0000256" key="5">
    <source>
        <dbReference type="ARBA" id="ARBA00022777"/>
    </source>
</evidence>
<dbReference type="SUPFAM" id="SSF53271">
    <property type="entry name" value="PRTase-like"/>
    <property type="match status" value="1"/>
</dbReference>
<evidence type="ECO:0000256" key="7">
    <source>
        <dbReference type="ARBA" id="ARBA00049535"/>
    </source>
</evidence>
<dbReference type="GO" id="GO:0006015">
    <property type="term" value="P:5-phosphoribose 1-diphosphate biosynthetic process"/>
    <property type="evidence" value="ECO:0007669"/>
    <property type="project" value="TreeGrafter"/>
</dbReference>
<evidence type="ECO:0000256" key="2">
    <source>
        <dbReference type="ARBA" id="ARBA00022679"/>
    </source>
</evidence>
<protein>
    <recommendedName>
        <fullName evidence="1">ribose-phosphate diphosphokinase</fullName>
        <ecNumber evidence="1">2.7.6.1</ecNumber>
    </recommendedName>
</protein>
<dbReference type="GO" id="GO:0006164">
    <property type="term" value="P:purine nucleotide biosynthetic process"/>
    <property type="evidence" value="ECO:0007669"/>
    <property type="project" value="TreeGrafter"/>
</dbReference>
<keyword evidence="3" id="KW-0545">Nucleotide biosynthesis</keyword>
<name>A0A0F9SVR9_9ZZZZ</name>
<dbReference type="InterPro" id="IPR005946">
    <property type="entry name" value="Rib-P_diPkinase"/>
</dbReference>
<keyword evidence="2" id="KW-0808">Transferase</keyword>
<dbReference type="GO" id="GO:0005524">
    <property type="term" value="F:ATP binding"/>
    <property type="evidence" value="ECO:0007669"/>
    <property type="project" value="UniProtKB-KW"/>
</dbReference>
<dbReference type="EMBL" id="LAZR01000351">
    <property type="protein sequence ID" value="KKN73050.1"/>
    <property type="molecule type" value="Genomic_DNA"/>
</dbReference>
<dbReference type="SMART" id="SM01400">
    <property type="entry name" value="Pribosyltran_N"/>
    <property type="match status" value="1"/>
</dbReference>
<evidence type="ECO:0000313" key="10">
    <source>
        <dbReference type="EMBL" id="KKN73050.1"/>
    </source>
</evidence>
<accession>A0A0F9SVR9</accession>
<dbReference type="Gene3D" id="3.40.50.2020">
    <property type="match status" value="2"/>
</dbReference>
<evidence type="ECO:0000259" key="9">
    <source>
        <dbReference type="Pfam" id="PF13793"/>
    </source>
</evidence>
<dbReference type="PANTHER" id="PTHR10210:SF32">
    <property type="entry name" value="RIBOSE-PHOSPHATE PYROPHOSPHOKINASE 2"/>
    <property type="match status" value="1"/>
</dbReference>
<dbReference type="InterPro" id="IPR029057">
    <property type="entry name" value="PRTase-like"/>
</dbReference>
<evidence type="ECO:0000256" key="3">
    <source>
        <dbReference type="ARBA" id="ARBA00022727"/>
    </source>
</evidence>